<organism evidence="2 3">
    <name type="scientific">Cladonia borealis</name>
    <dbReference type="NCBI Taxonomy" id="184061"/>
    <lineage>
        <taxon>Eukaryota</taxon>
        <taxon>Fungi</taxon>
        <taxon>Dikarya</taxon>
        <taxon>Ascomycota</taxon>
        <taxon>Pezizomycotina</taxon>
        <taxon>Lecanoromycetes</taxon>
        <taxon>OSLEUM clade</taxon>
        <taxon>Lecanoromycetidae</taxon>
        <taxon>Lecanorales</taxon>
        <taxon>Lecanorineae</taxon>
        <taxon>Cladoniaceae</taxon>
        <taxon>Cladonia</taxon>
    </lineage>
</organism>
<evidence type="ECO:0000256" key="1">
    <source>
        <dbReference type="SAM" id="SignalP"/>
    </source>
</evidence>
<reference evidence="2" key="1">
    <citation type="submission" date="2023-03" db="EMBL/GenBank/DDBJ databases">
        <title>Complete genome of Cladonia borealis.</title>
        <authorList>
            <person name="Park H."/>
        </authorList>
    </citation>
    <scope>NUCLEOTIDE SEQUENCE</scope>
    <source>
        <strain evidence="2">ANT050790</strain>
    </source>
</reference>
<proteinExistence type="predicted"/>
<name>A0AA39QXM4_9LECA</name>
<accession>A0AA39QXM4</accession>
<dbReference type="AlphaFoldDB" id="A0AA39QXM4"/>
<comment type="caution">
    <text evidence="2">The sequence shown here is derived from an EMBL/GenBank/DDBJ whole genome shotgun (WGS) entry which is preliminary data.</text>
</comment>
<dbReference type="EMBL" id="JAFEKC020000014">
    <property type="protein sequence ID" value="KAK0511083.1"/>
    <property type="molecule type" value="Genomic_DNA"/>
</dbReference>
<feature type="signal peptide" evidence="1">
    <location>
        <begin position="1"/>
        <end position="22"/>
    </location>
</feature>
<keyword evidence="3" id="KW-1185">Reference proteome</keyword>
<evidence type="ECO:0000313" key="2">
    <source>
        <dbReference type="EMBL" id="KAK0511083.1"/>
    </source>
</evidence>
<sequence>MYHIYTSIPLLMAFSMPAMTLPAPQPQTTTGPHIVNGECQEQTSNYTILTQEKVLAPPALVTGSECEAGPAGCTISEGKSYSVSITVTTGGSGTLNFGDIASAGIDASVSIGTTNTTAITTSVTCPDNCDCGLQAVAHMYHITGIHNAVSVNPEYTRGPECDGEMNVASPYDVTVPQTIPGGAPNADAIVDFSACRVGGTFCGPWDKPLLPLCPGT</sequence>
<protein>
    <submittedName>
        <fullName evidence="2">Uncharacterized protein</fullName>
    </submittedName>
</protein>
<gene>
    <name evidence="2" type="ORF">JMJ35_006635</name>
</gene>
<dbReference type="Proteomes" id="UP001166286">
    <property type="component" value="Unassembled WGS sequence"/>
</dbReference>
<evidence type="ECO:0000313" key="3">
    <source>
        <dbReference type="Proteomes" id="UP001166286"/>
    </source>
</evidence>
<feature type="chain" id="PRO_5041236307" evidence="1">
    <location>
        <begin position="23"/>
        <end position="216"/>
    </location>
</feature>
<keyword evidence="1" id="KW-0732">Signal</keyword>